<comment type="similarity">
    <text evidence="2 6">Belongs to the sodium:solute symporter (SSF) (TC 2.A.21) family.</text>
</comment>
<feature type="transmembrane region" description="Helical" evidence="7">
    <location>
        <begin position="127"/>
        <end position="147"/>
    </location>
</feature>
<feature type="transmembrane region" description="Helical" evidence="7">
    <location>
        <begin position="449"/>
        <end position="470"/>
    </location>
</feature>
<dbReference type="Proteomes" id="UP000702544">
    <property type="component" value="Unassembled WGS sequence"/>
</dbReference>
<evidence type="ECO:0000256" key="1">
    <source>
        <dbReference type="ARBA" id="ARBA00004141"/>
    </source>
</evidence>
<evidence type="ECO:0000256" key="7">
    <source>
        <dbReference type="SAM" id="Phobius"/>
    </source>
</evidence>
<feature type="transmembrane region" description="Helical" evidence="7">
    <location>
        <begin position="332"/>
        <end position="356"/>
    </location>
</feature>
<dbReference type="GO" id="GO:0005886">
    <property type="term" value="C:plasma membrane"/>
    <property type="evidence" value="ECO:0007669"/>
    <property type="project" value="TreeGrafter"/>
</dbReference>
<feature type="transmembrane region" description="Helical" evidence="7">
    <location>
        <begin position="561"/>
        <end position="581"/>
    </location>
</feature>
<evidence type="ECO:0000313" key="9">
    <source>
        <dbReference type="Proteomes" id="UP000702544"/>
    </source>
</evidence>
<gene>
    <name evidence="8" type="ORF">GWO12_15060</name>
</gene>
<evidence type="ECO:0000256" key="4">
    <source>
        <dbReference type="ARBA" id="ARBA00022989"/>
    </source>
</evidence>
<dbReference type="GO" id="GO:0005412">
    <property type="term" value="F:D-glucose:sodium symporter activity"/>
    <property type="evidence" value="ECO:0007669"/>
    <property type="project" value="TreeGrafter"/>
</dbReference>
<dbReference type="EMBL" id="JAACAK010000128">
    <property type="protein sequence ID" value="NIR76408.1"/>
    <property type="molecule type" value="Genomic_DNA"/>
</dbReference>
<keyword evidence="3 7" id="KW-0812">Transmembrane</keyword>
<protein>
    <submittedName>
        <fullName evidence="8">Na+:solute symporter</fullName>
    </submittedName>
</protein>
<feature type="transmembrane region" description="Helical" evidence="7">
    <location>
        <begin position="294"/>
        <end position="311"/>
    </location>
</feature>
<name>A0AAE4ZB35_9BACT</name>
<feature type="transmembrane region" description="Helical" evidence="7">
    <location>
        <begin position="186"/>
        <end position="204"/>
    </location>
</feature>
<dbReference type="Pfam" id="PF00474">
    <property type="entry name" value="SSF"/>
    <property type="match status" value="1"/>
</dbReference>
<organism evidence="8 9">
    <name type="scientific">Candidatus Kutchimonas denitrificans</name>
    <dbReference type="NCBI Taxonomy" id="3056748"/>
    <lineage>
        <taxon>Bacteria</taxon>
        <taxon>Pseudomonadati</taxon>
        <taxon>Gemmatimonadota</taxon>
        <taxon>Gemmatimonadia</taxon>
        <taxon>Candidatus Palauibacterales</taxon>
        <taxon>Candidatus Palauibacteraceae</taxon>
        <taxon>Candidatus Kutchimonas</taxon>
    </lineage>
</organism>
<dbReference type="AlphaFoldDB" id="A0AAE4ZB35"/>
<feature type="transmembrane region" description="Helical" evidence="7">
    <location>
        <begin position="531"/>
        <end position="549"/>
    </location>
</feature>
<comment type="subcellular location">
    <subcellularLocation>
        <location evidence="1">Membrane</location>
        <topology evidence="1">Multi-pass membrane protein</topology>
    </subcellularLocation>
</comment>
<dbReference type="PANTHER" id="PTHR11819">
    <property type="entry name" value="SOLUTE CARRIER FAMILY 5"/>
    <property type="match status" value="1"/>
</dbReference>
<feature type="transmembrane region" description="Helical" evidence="7">
    <location>
        <begin position="391"/>
        <end position="410"/>
    </location>
</feature>
<dbReference type="InterPro" id="IPR001734">
    <property type="entry name" value="Na/solute_symporter"/>
</dbReference>
<sequence length="587" mass="64299">MQLVTLDWFVVALYGAVALTVGIVFARRAGKGTHEFFLSGRRAPWWLLGTSMVATTFSTDTPNLVTDMVRTGGVSQNWVWWAFLITGMCTVFFYAKLWRRSGVFTDIGFYELRYSGRIAAFLRGFRALYLGVFFNVMIMATVTLAAIKIAGVLLGVDKYTTVLIAGTVTVIYSATSGLWGVVVTDLLLFGIAMVGAVAAAYYALSLPEVGGLAGLVTHPALSEKLALLPDFTDWRVAVPIFIVPIAVQWWSTWYPGAEPGGGGYVAQRMLAARSENEAMRATLWFNVAHYALRPWPWILVALASLIVYPSLDSITARFPNLDPSIVRHDLAYPAMLVFLPHGLLGLVVASLAAAYMSTISTHLNWGASYVVDDFYRRFVAPERDEGHYVRVARVSTVALIVLAALVSLWLENALQAFQILLQIGAGTGLIFLLRWFWWRVSAWSELSGMAISFLVAFYFEIVHPALGFPALHPSLKLVLGVAVTTAVWLLVTYMTPPTDRVTLQNFYDRIRPFNMGWRAAVRVVPSAGGSLSAALLCWFLGCIVVYAALFGTGYLLYGQPLFGGFGVAVAVVAAIGLFGTLPRVGFE</sequence>
<feature type="transmembrane region" description="Helical" evidence="7">
    <location>
        <begin position="477"/>
        <end position="495"/>
    </location>
</feature>
<dbReference type="InterPro" id="IPR038377">
    <property type="entry name" value="Na/Glc_symporter_sf"/>
</dbReference>
<evidence type="ECO:0000313" key="8">
    <source>
        <dbReference type="EMBL" id="NIR76408.1"/>
    </source>
</evidence>
<comment type="caution">
    <text evidence="8">The sequence shown here is derived from an EMBL/GenBank/DDBJ whole genome shotgun (WGS) entry which is preliminary data.</text>
</comment>
<evidence type="ECO:0000256" key="6">
    <source>
        <dbReference type="RuleBase" id="RU362091"/>
    </source>
</evidence>
<dbReference type="Gene3D" id="1.20.1730.10">
    <property type="entry name" value="Sodium/glucose cotransporter"/>
    <property type="match status" value="1"/>
</dbReference>
<dbReference type="PROSITE" id="PS50283">
    <property type="entry name" value="NA_SOLUT_SYMP_3"/>
    <property type="match status" value="1"/>
</dbReference>
<reference evidence="8 9" key="1">
    <citation type="submission" date="2020-01" db="EMBL/GenBank/DDBJ databases">
        <title>Genomes assembled from Gulf of Kutch pelagic sediment metagenomes.</title>
        <authorList>
            <person name="Chandrashekar M."/>
            <person name="Mahajan M.S."/>
            <person name="Dave K.J."/>
            <person name="Vatsa P."/>
            <person name="Nathani N.M."/>
        </authorList>
    </citation>
    <scope>NUCLEOTIDE SEQUENCE [LARGE SCALE GENOMIC DNA]</scope>
    <source>
        <strain evidence="8">KS3-K002</strain>
    </source>
</reference>
<evidence type="ECO:0000256" key="5">
    <source>
        <dbReference type="ARBA" id="ARBA00023136"/>
    </source>
</evidence>
<feature type="transmembrane region" description="Helical" evidence="7">
    <location>
        <begin position="78"/>
        <end position="95"/>
    </location>
</feature>
<feature type="transmembrane region" description="Helical" evidence="7">
    <location>
        <begin position="417"/>
        <end position="437"/>
    </location>
</feature>
<accession>A0AAE4ZB35</accession>
<evidence type="ECO:0000256" key="3">
    <source>
        <dbReference type="ARBA" id="ARBA00022692"/>
    </source>
</evidence>
<dbReference type="CDD" id="cd11477">
    <property type="entry name" value="SLC5sbd_u1"/>
    <property type="match status" value="1"/>
</dbReference>
<feature type="transmembrane region" description="Helical" evidence="7">
    <location>
        <begin position="159"/>
        <end position="179"/>
    </location>
</feature>
<keyword evidence="4 7" id="KW-1133">Transmembrane helix</keyword>
<proteinExistence type="inferred from homology"/>
<feature type="transmembrane region" description="Helical" evidence="7">
    <location>
        <begin position="6"/>
        <end position="25"/>
    </location>
</feature>
<keyword evidence="5 7" id="KW-0472">Membrane</keyword>
<evidence type="ECO:0000256" key="2">
    <source>
        <dbReference type="ARBA" id="ARBA00006434"/>
    </source>
</evidence>
<dbReference type="PANTHER" id="PTHR11819:SF77">
    <property type="entry name" value="SODIUM_GLUCOSE COTRANSPORT PROTEIN"/>
    <property type="match status" value="1"/>
</dbReference>